<keyword evidence="7" id="KW-1185">Reference proteome</keyword>
<name>X0PH01_9LACO</name>
<reference evidence="5 7" key="2">
    <citation type="journal article" date="2015" name="Genome Announc.">
        <title>Expanding the biotechnology potential of lactobacilli through comparative genomics of 213 strains and associated genera.</title>
        <authorList>
            <person name="Sun Z."/>
            <person name="Harris H.M."/>
            <person name="McCann A."/>
            <person name="Guo C."/>
            <person name="Argimon S."/>
            <person name="Zhang W."/>
            <person name="Yang X."/>
            <person name="Jeffery I.B."/>
            <person name="Cooney J.C."/>
            <person name="Kagawa T.F."/>
            <person name="Liu W."/>
            <person name="Song Y."/>
            <person name="Salvetti E."/>
            <person name="Wrobel A."/>
            <person name="Rasinkangas P."/>
            <person name="Parkhill J."/>
            <person name="Rea M.C."/>
            <person name="O'Sullivan O."/>
            <person name="Ritari J."/>
            <person name="Douillard F.P."/>
            <person name="Paul Ross R."/>
            <person name="Yang R."/>
            <person name="Briner A.E."/>
            <person name="Felis G.E."/>
            <person name="de Vos W.M."/>
            <person name="Barrangou R."/>
            <person name="Klaenhammer T.R."/>
            <person name="Caufield P.W."/>
            <person name="Cui Y."/>
            <person name="Zhang H."/>
            <person name="O'Toole P.W."/>
        </authorList>
    </citation>
    <scope>NUCLEOTIDE SEQUENCE [LARGE SCALE GENOMIC DNA]</scope>
    <source>
        <strain evidence="5 7">DSM 18382</strain>
    </source>
</reference>
<evidence type="ECO:0000256" key="1">
    <source>
        <dbReference type="ARBA" id="ARBA00023125"/>
    </source>
</evidence>
<dbReference type="InterPro" id="IPR001387">
    <property type="entry name" value="Cro/C1-type_HTH"/>
</dbReference>
<dbReference type="Proteomes" id="UP000051966">
    <property type="component" value="Unassembled WGS sequence"/>
</dbReference>
<organism evidence="4 6">
    <name type="scientific">Lentilactobacillus farraginis DSM 18382 = JCM 14108</name>
    <dbReference type="NCBI Taxonomy" id="1423743"/>
    <lineage>
        <taxon>Bacteria</taxon>
        <taxon>Bacillati</taxon>
        <taxon>Bacillota</taxon>
        <taxon>Bacilli</taxon>
        <taxon>Lactobacillales</taxon>
        <taxon>Lactobacillaceae</taxon>
        <taxon>Lentilactobacillus</taxon>
    </lineage>
</organism>
<evidence type="ECO:0000256" key="2">
    <source>
        <dbReference type="SAM" id="Phobius"/>
    </source>
</evidence>
<dbReference type="PROSITE" id="PS50943">
    <property type="entry name" value="HTH_CROC1"/>
    <property type="match status" value="1"/>
</dbReference>
<comment type="caution">
    <text evidence="4">The sequence shown here is derived from an EMBL/GenBank/DDBJ whole genome shotgun (WGS) entry which is preliminary data.</text>
</comment>
<sequence>MDKLPTQLKKARLKKGLSQQEAADKLQVTRQSISSWENGHSRPDLYNLKLLSHTYEVPLDKLVKDNHYLDLQIESDREEFLRIFDLLQQRELERVQKIETYLLILIVVIGLIPILGLITSTYAVCQQSYKLTHHKYHWLPAAVLTGSLLINGLLAYSAVVHHWLNLTWY</sequence>
<gene>
    <name evidence="5" type="ORF">FD41_GL001958</name>
    <name evidence="4" type="ORF">JCM14108_1238</name>
</gene>
<feature type="transmembrane region" description="Helical" evidence="2">
    <location>
        <begin position="136"/>
        <end position="159"/>
    </location>
</feature>
<dbReference type="Pfam" id="PF01381">
    <property type="entry name" value="HTH_3"/>
    <property type="match status" value="1"/>
</dbReference>
<dbReference type="PANTHER" id="PTHR46558">
    <property type="entry name" value="TRACRIPTIONAL REGULATORY PROTEIN-RELATED-RELATED"/>
    <property type="match status" value="1"/>
</dbReference>
<dbReference type="PATRIC" id="fig|1423743.5.peg.2018"/>
<dbReference type="PANTHER" id="PTHR46558:SF4">
    <property type="entry name" value="DNA-BIDING PHAGE PROTEIN"/>
    <property type="match status" value="1"/>
</dbReference>
<proteinExistence type="predicted"/>
<dbReference type="SMART" id="SM00530">
    <property type="entry name" value="HTH_XRE"/>
    <property type="match status" value="1"/>
</dbReference>
<dbReference type="InterPro" id="IPR010982">
    <property type="entry name" value="Lambda_DNA-bd_dom_sf"/>
</dbReference>
<feature type="domain" description="HTH cro/C1-type" evidence="3">
    <location>
        <begin position="8"/>
        <end position="62"/>
    </location>
</feature>
<dbReference type="STRING" id="1423743.FD41_GL001958"/>
<dbReference type="eggNOG" id="COG1476">
    <property type="taxonomic scope" value="Bacteria"/>
</dbReference>
<evidence type="ECO:0000259" key="3">
    <source>
        <dbReference type="PROSITE" id="PS50943"/>
    </source>
</evidence>
<protein>
    <submittedName>
        <fullName evidence="5">DNA-binding protein</fullName>
    </submittedName>
    <submittedName>
        <fullName evidence="4">Transcriptional regulator, XRE family</fullName>
    </submittedName>
</protein>
<keyword evidence="2" id="KW-0472">Membrane</keyword>
<dbReference type="Gene3D" id="1.10.260.40">
    <property type="entry name" value="lambda repressor-like DNA-binding domains"/>
    <property type="match status" value="1"/>
</dbReference>
<dbReference type="RefSeq" id="WP_035178948.1">
    <property type="nucleotide sequence ID" value="NZ_AZFY01000027.1"/>
</dbReference>
<dbReference type="OrthoDB" id="9805856at2"/>
<reference evidence="4" key="1">
    <citation type="journal article" date="2014" name="Genome Announc.">
        <title>Draft Genome Sequences of Two Lactobacillus Strains, L. farraginis JCM 14108T and L. composti JCM 14202T, Isolated from Compost of Distilled Shochu Residue.</title>
        <authorList>
            <person name="Yuki M."/>
            <person name="Oshima K."/>
            <person name="Suda W."/>
            <person name="Kitahara M."/>
            <person name="Kitamura K."/>
            <person name="Iida T."/>
            <person name="Hattori M."/>
            <person name="Ohkuma M."/>
        </authorList>
    </citation>
    <scope>NUCLEOTIDE SEQUENCE [LARGE SCALE GENOMIC DNA]</scope>
    <source>
        <strain evidence="4">JCM 14108</strain>
    </source>
</reference>
<keyword evidence="2" id="KW-0812">Transmembrane</keyword>
<evidence type="ECO:0000313" key="7">
    <source>
        <dbReference type="Proteomes" id="UP000051966"/>
    </source>
</evidence>
<dbReference type="Proteomes" id="UP000019488">
    <property type="component" value="Unassembled WGS sequence"/>
</dbReference>
<keyword evidence="1 5" id="KW-0238">DNA-binding</keyword>
<dbReference type="SUPFAM" id="SSF47413">
    <property type="entry name" value="lambda repressor-like DNA-binding domains"/>
    <property type="match status" value="1"/>
</dbReference>
<dbReference type="CDD" id="cd00093">
    <property type="entry name" value="HTH_XRE"/>
    <property type="match status" value="1"/>
</dbReference>
<accession>X0PH01</accession>
<dbReference type="EMBL" id="BAKI01000009">
    <property type="protein sequence ID" value="GAF36277.1"/>
    <property type="molecule type" value="Genomic_DNA"/>
</dbReference>
<evidence type="ECO:0000313" key="6">
    <source>
        <dbReference type="Proteomes" id="UP000019488"/>
    </source>
</evidence>
<dbReference type="AlphaFoldDB" id="X0PH01"/>
<feature type="transmembrane region" description="Helical" evidence="2">
    <location>
        <begin position="100"/>
        <end position="124"/>
    </location>
</feature>
<dbReference type="EMBL" id="AZFY01000027">
    <property type="protein sequence ID" value="KRM10930.1"/>
    <property type="molecule type" value="Genomic_DNA"/>
</dbReference>
<evidence type="ECO:0000313" key="5">
    <source>
        <dbReference type="EMBL" id="KRM10930.1"/>
    </source>
</evidence>
<dbReference type="GO" id="GO:0003677">
    <property type="term" value="F:DNA binding"/>
    <property type="evidence" value="ECO:0007669"/>
    <property type="project" value="UniProtKB-KW"/>
</dbReference>
<keyword evidence="2" id="KW-1133">Transmembrane helix</keyword>
<evidence type="ECO:0000313" key="4">
    <source>
        <dbReference type="EMBL" id="GAF36277.1"/>
    </source>
</evidence>